<dbReference type="PANTHER" id="PTHR30193:SF1">
    <property type="entry name" value="ABC TRANSPORTER PERMEASE PROTEIN YESP-RELATED"/>
    <property type="match status" value="1"/>
</dbReference>
<evidence type="ECO:0000256" key="6">
    <source>
        <dbReference type="ARBA" id="ARBA00023136"/>
    </source>
</evidence>
<evidence type="ECO:0000256" key="1">
    <source>
        <dbReference type="ARBA" id="ARBA00004651"/>
    </source>
</evidence>
<evidence type="ECO:0000256" key="2">
    <source>
        <dbReference type="ARBA" id="ARBA00022448"/>
    </source>
</evidence>
<dbReference type="InterPro" id="IPR000515">
    <property type="entry name" value="MetI-like"/>
</dbReference>
<evidence type="ECO:0000256" key="5">
    <source>
        <dbReference type="ARBA" id="ARBA00022989"/>
    </source>
</evidence>
<dbReference type="GO" id="GO:0005886">
    <property type="term" value="C:plasma membrane"/>
    <property type="evidence" value="ECO:0007669"/>
    <property type="project" value="UniProtKB-SubCell"/>
</dbReference>
<dbReference type="SUPFAM" id="SSF161098">
    <property type="entry name" value="MetI-like"/>
    <property type="match status" value="1"/>
</dbReference>
<evidence type="ECO:0000256" key="4">
    <source>
        <dbReference type="ARBA" id="ARBA00022692"/>
    </source>
</evidence>
<keyword evidence="4 7" id="KW-0812">Transmembrane</keyword>
<dbReference type="Pfam" id="PF00528">
    <property type="entry name" value="BPD_transp_1"/>
    <property type="match status" value="1"/>
</dbReference>
<evidence type="ECO:0000313" key="10">
    <source>
        <dbReference type="Proteomes" id="UP000553776"/>
    </source>
</evidence>
<reference evidence="9 10" key="1">
    <citation type="submission" date="2020-08" db="EMBL/GenBank/DDBJ databases">
        <title>Cohnella phylogeny.</title>
        <authorList>
            <person name="Dunlap C."/>
        </authorList>
    </citation>
    <scope>NUCLEOTIDE SEQUENCE [LARGE SCALE GENOMIC DNA]</scope>
    <source>
        <strain evidence="9 10">DSM 25239</strain>
    </source>
</reference>
<evidence type="ECO:0000256" key="3">
    <source>
        <dbReference type="ARBA" id="ARBA00022475"/>
    </source>
</evidence>
<organism evidence="9 10">
    <name type="scientific">Cohnella xylanilytica</name>
    <dbReference type="NCBI Taxonomy" id="557555"/>
    <lineage>
        <taxon>Bacteria</taxon>
        <taxon>Bacillati</taxon>
        <taxon>Bacillota</taxon>
        <taxon>Bacilli</taxon>
        <taxon>Bacillales</taxon>
        <taxon>Paenibacillaceae</taxon>
        <taxon>Cohnella</taxon>
    </lineage>
</organism>
<dbReference type="InterPro" id="IPR035906">
    <property type="entry name" value="MetI-like_sf"/>
</dbReference>
<feature type="transmembrane region" description="Helical" evidence="7">
    <location>
        <begin position="75"/>
        <end position="96"/>
    </location>
</feature>
<dbReference type="RefSeq" id="WP_185134697.1">
    <property type="nucleotide sequence ID" value="NZ_BORM01000053.1"/>
</dbReference>
<dbReference type="AlphaFoldDB" id="A0A841TUC9"/>
<accession>A0A841TUC9</accession>
<name>A0A841TUC9_9BACL</name>
<dbReference type="PANTHER" id="PTHR30193">
    <property type="entry name" value="ABC TRANSPORTER PERMEASE PROTEIN"/>
    <property type="match status" value="1"/>
</dbReference>
<keyword evidence="6 7" id="KW-0472">Membrane</keyword>
<sequence>MKLKLRHNEHIVGYIFSAPFILGFLVFILFPMASSLYYSFTDYNMLTKPTFIGFDNYTRMFTDDEKFWKSVRVTFTYVFASVPLRLAFALLVAMLLNRSIRGVGFYRSAYYLPSLIGGSVAVSILWTQVFGDQGIINSALGLIGIESTKSWIGTPETAIWTLIALAVWQFGSSMLIFLAGLKNIPKELYEASGVDGAGRFRQFCRITLPMLSPIILFNLINQTISSFMTFTPAYIISRGEGGPLDSTLLYSLNLYKRAFEFYEMGYASAMAWVMLLVIGILTLVLFQTSKYWVHYENKGGH</sequence>
<evidence type="ECO:0000313" key="9">
    <source>
        <dbReference type="EMBL" id="MBB6690668.1"/>
    </source>
</evidence>
<feature type="domain" description="ABC transmembrane type-1" evidence="8">
    <location>
        <begin position="71"/>
        <end position="285"/>
    </location>
</feature>
<evidence type="ECO:0000259" key="8">
    <source>
        <dbReference type="PROSITE" id="PS50928"/>
    </source>
</evidence>
<dbReference type="GO" id="GO:0055085">
    <property type="term" value="P:transmembrane transport"/>
    <property type="evidence" value="ECO:0007669"/>
    <property type="project" value="InterPro"/>
</dbReference>
<comment type="caution">
    <text evidence="9">The sequence shown here is derived from an EMBL/GenBank/DDBJ whole genome shotgun (WGS) entry which is preliminary data.</text>
</comment>
<evidence type="ECO:0000256" key="7">
    <source>
        <dbReference type="RuleBase" id="RU363032"/>
    </source>
</evidence>
<gene>
    <name evidence="9" type="ORF">H7B90_04545</name>
</gene>
<dbReference type="EMBL" id="JACJVR010000015">
    <property type="protein sequence ID" value="MBB6690668.1"/>
    <property type="molecule type" value="Genomic_DNA"/>
</dbReference>
<dbReference type="PROSITE" id="PS50928">
    <property type="entry name" value="ABC_TM1"/>
    <property type="match status" value="1"/>
</dbReference>
<dbReference type="CDD" id="cd06261">
    <property type="entry name" value="TM_PBP2"/>
    <property type="match status" value="1"/>
</dbReference>
<dbReference type="Proteomes" id="UP000553776">
    <property type="component" value="Unassembled WGS sequence"/>
</dbReference>
<proteinExistence type="inferred from homology"/>
<dbReference type="Gene3D" id="1.10.3720.10">
    <property type="entry name" value="MetI-like"/>
    <property type="match status" value="1"/>
</dbReference>
<feature type="transmembrane region" description="Helical" evidence="7">
    <location>
        <begin position="108"/>
        <end position="126"/>
    </location>
</feature>
<keyword evidence="10" id="KW-1185">Reference proteome</keyword>
<feature type="transmembrane region" description="Helical" evidence="7">
    <location>
        <begin position="158"/>
        <end position="181"/>
    </location>
</feature>
<protein>
    <submittedName>
        <fullName evidence="9">Sugar ABC transporter permease</fullName>
    </submittedName>
</protein>
<comment type="subcellular location">
    <subcellularLocation>
        <location evidence="1 7">Cell membrane</location>
        <topology evidence="1 7">Multi-pass membrane protein</topology>
    </subcellularLocation>
</comment>
<keyword evidence="5 7" id="KW-1133">Transmembrane helix</keyword>
<dbReference type="SUPFAM" id="SSF160964">
    <property type="entry name" value="MalF N-terminal region-like"/>
    <property type="match status" value="1"/>
</dbReference>
<dbReference type="InterPro" id="IPR051393">
    <property type="entry name" value="ABC_transporter_permease"/>
</dbReference>
<keyword evidence="3" id="KW-1003">Cell membrane</keyword>
<comment type="similarity">
    <text evidence="7">Belongs to the binding-protein-dependent transport system permease family.</text>
</comment>
<keyword evidence="2 7" id="KW-0813">Transport</keyword>
<feature type="transmembrane region" description="Helical" evidence="7">
    <location>
        <begin position="12"/>
        <end position="38"/>
    </location>
</feature>
<feature type="transmembrane region" description="Helical" evidence="7">
    <location>
        <begin position="264"/>
        <end position="286"/>
    </location>
</feature>